<gene>
    <name evidence="2" type="ORF">ACFSJH_20740</name>
</gene>
<protein>
    <submittedName>
        <fullName evidence="2">YwmB family TATA-box binding protein</fullName>
    </submittedName>
</protein>
<dbReference type="InterPro" id="IPR014794">
    <property type="entry name" value="DUF1779"/>
</dbReference>
<feature type="region of interest" description="Disordered" evidence="1">
    <location>
        <begin position="18"/>
        <end position="46"/>
    </location>
</feature>
<dbReference type="Pfam" id="PF08680">
    <property type="entry name" value="DUF1779"/>
    <property type="match status" value="1"/>
</dbReference>
<sequence length="310" mass="35393">MSSVQIYCKSSSSEELLKQGNKRTQIKQTKQVNQTNRTSTSGSHKPRRKVKLRFLVLLLVLLMSTAWLQGEQVSSTESVTQLLQYDVEQLWSMKQDWQSSATNEREVWEIRWQFYSPNLQAKDILVEKLFVDSPYRKVAKRMTNNGRTITAQVRDLGQISIHQMTDEQVDIDAIASEERHHNMAVIWSTNEWQEDEAITKQQVVKAVKKITQLITDISTETKYSIKVQLATAVDQSLAQLTREAQAIEVVGNDNYDDEQLASGLYYTPLIKNYLFMSDGSKANIQFALFSDPALRHARLTIGVPAISGEF</sequence>
<dbReference type="Gene3D" id="3.30.360.40">
    <property type="entry name" value="YwmB-like"/>
    <property type="match status" value="1"/>
</dbReference>
<reference evidence="3" key="1">
    <citation type="journal article" date="2019" name="Int. J. Syst. Evol. Microbiol.">
        <title>The Global Catalogue of Microorganisms (GCM) 10K type strain sequencing project: providing services to taxonomists for standard genome sequencing and annotation.</title>
        <authorList>
            <consortium name="The Broad Institute Genomics Platform"/>
            <consortium name="The Broad Institute Genome Sequencing Center for Infectious Disease"/>
            <person name="Wu L."/>
            <person name="Ma J."/>
        </authorList>
    </citation>
    <scope>NUCLEOTIDE SEQUENCE [LARGE SCALE GENOMIC DNA]</scope>
    <source>
        <strain evidence="3">GH52</strain>
    </source>
</reference>
<dbReference type="RefSeq" id="WP_377775741.1">
    <property type="nucleotide sequence ID" value="NZ_JBHUHO010000049.1"/>
</dbReference>
<dbReference type="Proteomes" id="UP001597362">
    <property type="component" value="Unassembled WGS sequence"/>
</dbReference>
<name>A0ABW4YR11_9BACL</name>
<feature type="compositionally biased region" description="Polar residues" evidence="1">
    <location>
        <begin position="26"/>
        <end position="43"/>
    </location>
</feature>
<evidence type="ECO:0000256" key="1">
    <source>
        <dbReference type="SAM" id="MobiDB-lite"/>
    </source>
</evidence>
<evidence type="ECO:0000313" key="2">
    <source>
        <dbReference type="EMBL" id="MFD2118133.1"/>
    </source>
</evidence>
<dbReference type="EMBL" id="JBHUHO010000049">
    <property type="protein sequence ID" value="MFD2118133.1"/>
    <property type="molecule type" value="Genomic_DNA"/>
</dbReference>
<organism evidence="2 3">
    <name type="scientific">Paenibacillus yanchengensis</name>
    <dbReference type="NCBI Taxonomy" id="2035833"/>
    <lineage>
        <taxon>Bacteria</taxon>
        <taxon>Bacillati</taxon>
        <taxon>Bacillota</taxon>
        <taxon>Bacilli</taxon>
        <taxon>Bacillales</taxon>
        <taxon>Paenibacillaceae</taxon>
        <taxon>Paenibacillus</taxon>
    </lineage>
</organism>
<proteinExistence type="predicted"/>
<keyword evidence="3" id="KW-1185">Reference proteome</keyword>
<accession>A0ABW4YR11</accession>
<comment type="caution">
    <text evidence="2">The sequence shown here is derived from an EMBL/GenBank/DDBJ whole genome shotgun (WGS) entry which is preliminary data.</text>
</comment>
<evidence type="ECO:0000313" key="3">
    <source>
        <dbReference type="Proteomes" id="UP001597362"/>
    </source>
</evidence>